<accession>A0A975K8M5</accession>
<dbReference type="RefSeq" id="WP_212610125.1">
    <property type="nucleotide sequence ID" value="NZ_CP073910.1"/>
</dbReference>
<evidence type="ECO:0000313" key="2">
    <source>
        <dbReference type="EMBL" id="QUT06831.1"/>
    </source>
</evidence>
<protein>
    <submittedName>
        <fullName evidence="2">Nuclear transport factor 2 family protein</fullName>
    </submittedName>
</protein>
<dbReference type="KEGG" id="spph:KFK14_05155"/>
<dbReference type="InterPro" id="IPR027843">
    <property type="entry name" value="DUF4440"/>
</dbReference>
<feature type="domain" description="DUF4440" evidence="1">
    <location>
        <begin position="12"/>
        <end position="117"/>
    </location>
</feature>
<dbReference type="AlphaFoldDB" id="A0A975K8M5"/>
<reference evidence="2" key="1">
    <citation type="submission" date="2021-04" db="EMBL/GenBank/DDBJ databases">
        <title>Isolation of p-tert-butylphenol degrading bacteria Sphingobium phenoxybenzoativorans Tas13 from active sludge.</title>
        <authorList>
            <person name="Li Y."/>
        </authorList>
    </citation>
    <scope>NUCLEOTIDE SEQUENCE</scope>
    <source>
        <strain evidence="2">Tas13</strain>
    </source>
</reference>
<keyword evidence="3" id="KW-1185">Reference proteome</keyword>
<gene>
    <name evidence="2" type="ORF">KFK14_05155</name>
</gene>
<evidence type="ECO:0000259" key="1">
    <source>
        <dbReference type="Pfam" id="PF14534"/>
    </source>
</evidence>
<dbReference type="Gene3D" id="3.10.450.50">
    <property type="match status" value="1"/>
</dbReference>
<organism evidence="2 3">
    <name type="scientific">Sphingobium phenoxybenzoativorans</name>
    <dbReference type="NCBI Taxonomy" id="1592790"/>
    <lineage>
        <taxon>Bacteria</taxon>
        <taxon>Pseudomonadati</taxon>
        <taxon>Pseudomonadota</taxon>
        <taxon>Alphaproteobacteria</taxon>
        <taxon>Sphingomonadales</taxon>
        <taxon>Sphingomonadaceae</taxon>
        <taxon>Sphingobium</taxon>
    </lineage>
</organism>
<name>A0A975K8M5_9SPHN</name>
<dbReference type="EMBL" id="CP073910">
    <property type="protein sequence ID" value="QUT06831.1"/>
    <property type="molecule type" value="Genomic_DNA"/>
</dbReference>
<dbReference type="SUPFAM" id="SSF54427">
    <property type="entry name" value="NTF2-like"/>
    <property type="match status" value="1"/>
</dbReference>
<dbReference type="Pfam" id="PF14534">
    <property type="entry name" value="DUF4440"/>
    <property type="match status" value="1"/>
</dbReference>
<sequence>MAGDSLRNEMDRLEARRAQAVLDGDLEVLDDMLSNHLLYCHSTGIIDSKQIFIDKIVKKLSIFHDFKAEADAAIEPVPGTRITAGNLLVDVEINQVVHNVRGRFLSVWCLEDNSWKLQAFQGVGG</sequence>
<dbReference type="InterPro" id="IPR032710">
    <property type="entry name" value="NTF2-like_dom_sf"/>
</dbReference>
<evidence type="ECO:0000313" key="3">
    <source>
        <dbReference type="Proteomes" id="UP000681425"/>
    </source>
</evidence>
<proteinExistence type="predicted"/>
<dbReference type="Proteomes" id="UP000681425">
    <property type="component" value="Chromosome"/>
</dbReference>